<evidence type="ECO:0000256" key="1">
    <source>
        <dbReference type="ARBA" id="ARBA00004651"/>
    </source>
</evidence>
<dbReference type="Gene3D" id="1.10.3860.10">
    <property type="entry name" value="Sodium:dicarboxylate symporter"/>
    <property type="match status" value="1"/>
</dbReference>
<sequence length="406" mass="42826">MKFLKNYKSSLILLFSILLGGCIGLIMGEKANIFAPLGNLFLNLIFTMLVPIVFFSISSAIANMDSSKKLGRILWVTVIVFGVTAIIAGIIGVASFKLFNPTTGLEPSMFNNLMSNSKVQKTESIGALEKIVSSITVGDFSELLSRSNLLALILFSMLIGFAAMLCKEQGKAFVSFLNSGAAVTMKGVNIIMYYAPIGLGAYFANIIGQLGGQILSGYAKVFTLYLGVSIIYFLVFSTLYAYVAGRKRGVKVFWKNAAEPSVTALATCSSAACIPVNIEAAKKMGVSVALANIVMPLGVNIHKDGSVIGGIYKIMFLFAIFGRDMNSIGSLVSILASGLLIGAVVGAVPGGGGIGEMLILSIFGFPQEALAIMLVIATIIDAPATLLNSAGNTVCTMIISKFTEKC</sequence>
<dbReference type="RefSeq" id="WP_090092933.1">
    <property type="nucleotide sequence ID" value="NZ_FOMG01000023.1"/>
</dbReference>
<evidence type="ECO:0000313" key="8">
    <source>
        <dbReference type="EMBL" id="SFD17647.1"/>
    </source>
</evidence>
<dbReference type="Proteomes" id="UP000199263">
    <property type="component" value="Unassembled WGS sequence"/>
</dbReference>
<feature type="transmembrane region" description="Helical" evidence="7">
    <location>
        <begin position="40"/>
        <end position="61"/>
    </location>
</feature>
<keyword evidence="6 7" id="KW-0472">Membrane</keyword>
<dbReference type="Pfam" id="PF00375">
    <property type="entry name" value="SDF"/>
    <property type="match status" value="1"/>
</dbReference>
<dbReference type="GO" id="GO:0006835">
    <property type="term" value="P:dicarboxylic acid transport"/>
    <property type="evidence" value="ECO:0007669"/>
    <property type="project" value="TreeGrafter"/>
</dbReference>
<dbReference type="GO" id="GO:0005886">
    <property type="term" value="C:plasma membrane"/>
    <property type="evidence" value="ECO:0007669"/>
    <property type="project" value="UniProtKB-SubCell"/>
</dbReference>
<dbReference type="SUPFAM" id="SSF118215">
    <property type="entry name" value="Proton glutamate symport protein"/>
    <property type="match status" value="1"/>
</dbReference>
<feature type="transmembrane region" description="Helical" evidence="7">
    <location>
        <begin position="328"/>
        <end position="350"/>
    </location>
</feature>
<organism evidence="8 9">
    <name type="scientific">Clostridium uliginosum</name>
    <dbReference type="NCBI Taxonomy" id="119641"/>
    <lineage>
        <taxon>Bacteria</taxon>
        <taxon>Bacillati</taxon>
        <taxon>Bacillota</taxon>
        <taxon>Clostridia</taxon>
        <taxon>Eubacteriales</taxon>
        <taxon>Clostridiaceae</taxon>
        <taxon>Clostridium</taxon>
    </lineage>
</organism>
<evidence type="ECO:0000256" key="6">
    <source>
        <dbReference type="ARBA" id="ARBA00023136"/>
    </source>
</evidence>
<evidence type="ECO:0000256" key="5">
    <source>
        <dbReference type="ARBA" id="ARBA00022989"/>
    </source>
</evidence>
<dbReference type="OrthoDB" id="9768885at2"/>
<evidence type="ECO:0000256" key="3">
    <source>
        <dbReference type="ARBA" id="ARBA00022475"/>
    </source>
</evidence>
<keyword evidence="2" id="KW-0813">Transport</keyword>
<gene>
    <name evidence="8" type="ORF">SAMN05421842_12351</name>
</gene>
<protein>
    <submittedName>
        <fullName evidence="8">Na+/H+-dicarboxylate symporter</fullName>
    </submittedName>
</protein>
<dbReference type="GO" id="GO:0015293">
    <property type="term" value="F:symporter activity"/>
    <property type="evidence" value="ECO:0007669"/>
    <property type="project" value="UniProtKB-KW"/>
</dbReference>
<dbReference type="InterPro" id="IPR001991">
    <property type="entry name" value="Na-dicarboxylate_symporter"/>
</dbReference>
<evidence type="ECO:0000256" key="4">
    <source>
        <dbReference type="ARBA" id="ARBA00022692"/>
    </source>
</evidence>
<name>A0A1I1Q6K7_9CLOT</name>
<keyword evidence="3" id="KW-1003">Cell membrane</keyword>
<dbReference type="PROSITE" id="PS51257">
    <property type="entry name" value="PROKAR_LIPOPROTEIN"/>
    <property type="match status" value="1"/>
</dbReference>
<dbReference type="AlphaFoldDB" id="A0A1I1Q6K7"/>
<feature type="transmembrane region" description="Helical" evidence="7">
    <location>
        <begin position="149"/>
        <end position="166"/>
    </location>
</feature>
<evidence type="ECO:0000256" key="2">
    <source>
        <dbReference type="ARBA" id="ARBA00022448"/>
    </source>
</evidence>
<feature type="transmembrane region" description="Helical" evidence="7">
    <location>
        <begin position="357"/>
        <end position="380"/>
    </location>
</feature>
<keyword evidence="5 7" id="KW-1133">Transmembrane helix</keyword>
<accession>A0A1I1Q6K7</accession>
<reference evidence="8 9" key="1">
    <citation type="submission" date="2016-10" db="EMBL/GenBank/DDBJ databases">
        <authorList>
            <person name="de Groot N.N."/>
        </authorList>
    </citation>
    <scope>NUCLEOTIDE SEQUENCE [LARGE SCALE GENOMIC DNA]</scope>
    <source>
        <strain evidence="8 9">DSM 12992</strain>
    </source>
</reference>
<dbReference type="PANTHER" id="PTHR42865:SF7">
    <property type="entry name" value="PROTON_GLUTAMATE-ASPARTATE SYMPORTER"/>
    <property type="match status" value="1"/>
</dbReference>
<dbReference type="InterPro" id="IPR036458">
    <property type="entry name" value="Na:dicarbo_symporter_sf"/>
</dbReference>
<comment type="subcellular location">
    <subcellularLocation>
        <location evidence="1">Cell membrane</location>
        <topology evidence="1">Multi-pass membrane protein</topology>
    </subcellularLocation>
</comment>
<evidence type="ECO:0000256" key="7">
    <source>
        <dbReference type="SAM" id="Phobius"/>
    </source>
</evidence>
<keyword evidence="4 7" id="KW-0812">Transmembrane</keyword>
<keyword evidence="9" id="KW-1185">Reference proteome</keyword>
<proteinExistence type="predicted"/>
<dbReference type="PANTHER" id="PTHR42865">
    <property type="entry name" value="PROTON/GLUTAMATE-ASPARTATE SYMPORTER"/>
    <property type="match status" value="1"/>
</dbReference>
<feature type="transmembrane region" description="Helical" evidence="7">
    <location>
        <begin position="222"/>
        <end position="243"/>
    </location>
</feature>
<evidence type="ECO:0000313" key="9">
    <source>
        <dbReference type="Proteomes" id="UP000199263"/>
    </source>
</evidence>
<feature type="transmembrane region" description="Helical" evidence="7">
    <location>
        <begin position="187"/>
        <end position="210"/>
    </location>
</feature>
<dbReference type="EMBL" id="FOMG01000023">
    <property type="protein sequence ID" value="SFD17647.1"/>
    <property type="molecule type" value="Genomic_DNA"/>
</dbReference>
<feature type="transmembrane region" description="Helical" evidence="7">
    <location>
        <begin position="73"/>
        <end position="99"/>
    </location>
</feature>
<dbReference type="STRING" id="119641.SAMN05421842_12351"/>
<dbReference type="PRINTS" id="PR00173">
    <property type="entry name" value="EDTRNSPORT"/>
</dbReference>